<dbReference type="GO" id="GO:0000976">
    <property type="term" value="F:transcription cis-regulatory region binding"/>
    <property type="evidence" value="ECO:0007669"/>
    <property type="project" value="TreeGrafter"/>
</dbReference>
<keyword evidence="4 6" id="KW-0238">DNA-binding</keyword>
<dbReference type="EMBL" id="AZRA01000102">
    <property type="protein sequence ID" value="KDB51025.1"/>
    <property type="molecule type" value="Genomic_DNA"/>
</dbReference>
<keyword evidence="2" id="KW-0902">Two-component regulatory system</keyword>
<dbReference type="CDD" id="cd00383">
    <property type="entry name" value="trans_reg_C"/>
    <property type="match status" value="1"/>
</dbReference>
<keyword evidence="9" id="KW-1185">Reference proteome</keyword>
<keyword evidence="1" id="KW-0597">Phosphoprotein</keyword>
<proteinExistence type="predicted"/>
<dbReference type="Gene3D" id="1.10.10.10">
    <property type="entry name" value="Winged helix-like DNA-binding domain superfamily/Winged helix DNA-binding domain"/>
    <property type="match status" value="1"/>
</dbReference>
<keyword evidence="5" id="KW-0804">Transcription</keyword>
<gene>
    <name evidence="8" type="ORF">X805_33960</name>
</gene>
<keyword evidence="3" id="KW-0805">Transcription regulation</keyword>
<comment type="caution">
    <text evidence="8">The sequence shown here is derived from an EMBL/GenBank/DDBJ whole genome shotgun (WGS) entry which is preliminary data.</text>
</comment>
<dbReference type="SUPFAM" id="SSF52172">
    <property type="entry name" value="CheY-like"/>
    <property type="match status" value="1"/>
</dbReference>
<dbReference type="PROSITE" id="PS51755">
    <property type="entry name" value="OMPR_PHOB"/>
    <property type="match status" value="1"/>
</dbReference>
<dbReference type="Gene3D" id="3.40.50.2300">
    <property type="match status" value="1"/>
</dbReference>
<evidence type="ECO:0000256" key="2">
    <source>
        <dbReference type="ARBA" id="ARBA00023012"/>
    </source>
</evidence>
<evidence type="ECO:0000256" key="6">
    <source>
        <dbReference type="PROSITE-ProRule" id="PRU01091"/>
    </source>
</evidence>
<feature type="DNA-binding region" description="OmpR/PhoB-type" evidence="6">
    <location>
        <begin position="156"/>
        <end position="264"/>
    </location>
</feature>
<evidence type="ECO:0000256" key="5">
    <source>
        <dbReference type="ARBA" id="ARBA00023163"/>
    </source>
</evidence>
<organism evidence="8 9">
    <name type="scientific">Sphaerotilus natans subsp. natans DSM 6575</name>
    <dbReference type="NCBI Taxonomy" id="1286631"/>
    <lineage>
        <taxon>Bacteria</taxon>
        <taxon>Pseudomonadati</taxon>
        <taxon>Pseudomonadota</taxon>
        <taxon>Betaproteobacteria</taxon>
        <taxon>Burkholderiales</taxon>
        <taxon>Sphaerotilaceae</taxon>
        <taxon>Sphaerotilus</taxon>
    </lineage>
</organism>
<dbReference type="InterPro" id="IPR001867">
    <property type="entry name" value="OmpR/PhoB-type_DNA-bd"/>
</dbReference>
<evidence type="ECO:0000256" key="4">
    <source>
        <dbReference type="ARBA" id="ARBA00023125"/>
    </source>
</evidence>
<reference evidence="8 9" key="1">
    <citation type="journal article" date="2014" name="FEMS Microbiol. Ecol.">
        <title>Sphaerotilus natans encrusted with nanoball-shaped Fe(III) oxide minerals formed by nitrate-reducing mixotrophic Fe(II) oxidation.</title>
        <authorList>
            <person name="Park S."/>
            <person name="Kim D.H."/>
            <person name="Lee J.H."/>
            <person name="Hur H.G."/>
        </authorList>
    </citation>
    <scope>NUCLEOTIDE SEQUENCE [LARGE SCALE GENOMIC DNA]</scope>
    <source>
        <strain evidence="8 9">DSM 6575</strain>
    </source>
</reference>
<dbReference type="GO" id="GO:0000156">
    <property type="term" value="F:phosphorelay response regulator activity"/>
    <property type="evidence" value="ECO:0007669"/>
    <property type="project" value="TreeGrafter"/>
</dbReference>
<evidence type="ECO:0000313" key="9">
    <source>
        <dbReference type="Proteomes" id="UP000026714"/>
    </source>
</evidence>
<protein>
    <recommendedName>
        <fullName evidence="7">OmpR/PhoB-type domain-containing protein</fullName>
    </recommendedName>
</protein>
<dbReference type="GO" id="GO:0032993">
    <property type="term" value="C:protein-DNA complex"/>
    <property type="evidence" value="ECO:0007669"/>
    <property type="project" value="TreeGrafter"/>
</dbReference>
<dbReference type="InterPro" id="IPR039420">
    <property type="entry name" value="WalR-like"/>
</dbReference>
<dbReference type="GO" id="GO:0006355">
    <property type="term" value="P:regulation of DNA-templated transcription"/>
    <property type="evidence" value="ECO:0007669"/>
    <property type="project" value="InterPro"/>
</dbReference>
<dbReference type="PATRIC" id="fig|1286631.3.peg.3317"/>
<evidence type="ECO:0000313" key="8">
    <source>
        <dbReference type="EMBL" id="KDB51025.1"/>
    </source>
</evidence>
<feature type="domain" description="OmpR/PhoB-type" evidence="7">
    <location>
        <begin position="156"/>
        <end position="264"/>
    </location>
</feature>
<evidence type="ECO:0000256" key="1">
    <source>
        <dbReference type="ARBA" id="ARBA00022553"/>
    </source>
</evidence>
<dbReference type="Proteomes" id="UP000026714">
    <property type="component" value="Unassembled WGS sequence"/>
</dbReference>
<dbReference type="STRING" id="34103.SAMN05421778_103283"/>
<dbReference type="SUPFAM" id="SSF46894">
    <property type="entry name" value="C-terminal effector domain of the bipartite response regulators"/>
    <property type="match status" value="1"/>
</dbReference>
<dbReference type="AlphaFoldDB" id="A0A059KI54"/>
<dbReference type="InterPro" id="IPR011006">
    <property type="entry name" value="CheY-like_superfamily"/>
</dbReference>
<dbReference type="SMART" id="SM00862">
    <property type="entry name" value="Trans_reg_C"/>
    <property type="match status" value="1"/>
</dbReference>
<evidence type="ECO:0000256" key="3">
    <source>
        <dbReference type="ARBA" id="ARBA00023015"/>
    </source>
</evidence>
<dbReference type="InterPro" id="IPR016032">
    <property type="entry name" value="Sig_transdc_resp-reg_C-effctor"/>
</dbReference>
<evidence type="ECO:0000259" key="7">
    <source>
        <dbReference type="PROSITE" id="PS51755"/>
    </source>
</evidence>
<dbReference type="PANTHER" id="PTHR48111">
    <property type="entry name" value="REGULATOR OF RPOS"/>
    <property type="match status" value="1"/>
</dbReference>
<sequence>MERPVTHDFALSPLPPMTAGAATASWHLLLAGLPFSDTTRLQTLMRGYGHRVSVVHGLAQIQARLADDEIDVLLHGSEHLALLESMSRLPSRPARICLVDGADARSRIEALDAGADDCLSRPYAPRELLARVAAVLRRRGSAAASAPVPVPANDPGRILHFGAWRYETAARRLCTQDGTGVELSPAEGRLLMTFLEHPNAVLERERLLEATRGRESDRTGRAELDVDERSIDLLVSRLRQKMRDDPRQPRGIRTIRGVGYLLEAMRGI</sequence>
<dbReference type="Pfam" id="PF00486">
    <property type="entry name" value="Trans_reg_C"/>
    <property type="match status" value="1"/>
</dbReference>
<name>A0A059KI54_9BURK</name>
<dbReference type="RefSeq" id="WP_051632179.1">
    <property type="nucleotide sequence ID" value="NZ_AZRA01000102.1"/>
</dbReference>
<accession>A0A059KI54</accession>
<dbReference type="eggNOG" id="COG0745">
    <property type="taxonomic scope" value="Bacteria"/>
</dbReference>
<dbReference type="GO" id="GO:0005829">
    <property type="term" value="C:cytosol"/>
    <property type="evidence" value="ECO:0007669"/>
    <property type="project" value="TreeGrafter"/>
</dbReference>
<dbReference type="PANTHER" id="PTHR48111:SF4">
    <property type="entry name" value="DNA-BINDING DUAL TRANSCRIPTIONAL REGULATOR OMPR"/>
    <property type="match status" value="1"/>
</dbReference>
<dbReference type="InterPro" id="IPR036388">
    <property type="entry name" value="WH-like_DNA-bd_sf"/>
</dbReference>